<evidence type="ECO:0000259" key="3">
    <source>
        <dbReference type="Pfam" id="PF11954"/>
    </source>
</evidence>
<dbReference type="Proteomes" id="UP000326837">
    <property type="component" value="Chromosome"/>
</dbReference>
<dbReference type="Gene3D" id="2.40.128.600">
    <property type="match status" value="1"/>
</dbReference>
<protein>
    <submittedName>
        <fullName evidence="4">Beta-lactamase</fullName>
    </submittedName>
</protein>
<evidence type="ECO:0000313" key="4">
    <source>
        <dbReference type="EMBL" id="BBO33289.1"/>
    </source>
</evidence>
<dbReference type="EMBL" id="AP021861">
    <property type="protein sequence ID" value="BBO33289.1"/>
    <property type="molecule type" value="Genomic_DNA"/>
</dbReference>
<keyword evidence="1" id="KW-0732">Signal</keyword>
<evidence type="ECO:0000259" key="2">
    <source>
        <dbReference type="Pfam" id="PF00144"/>
    </source>
</evidence>
<dbReference type="InterPro" id="IPR001466">
    <property type="entry name" value="Beta-lactam-related"/>
</dbReference>
<feature type="domain" description="Beta-lactamase-related" evidence="2">
    <location>
        <begin position="45"/>
        <end position="370"/>
    </location>
</feature>
<dbReference type="AlphaFoldDB" id="A0A5K7XK59"/>
<dbReference type="RefSeq" id="WP_152099098.1">
    <property type="nucleotide sequence ID" value="NZ_AP021861.1"/>
</dbReference>
<name>A0A5K7XK59_9BACT</name>
<proteinExistence type="predicted"/>
<dbReference type="Pfam" id="PF11954">
    <property type="entry name" value="DUF3471"/>
    <property type="match status" value="1"/>
</dbReference>
<feature type="domain" description="Peptidase S12 Pab87-related C-terminal" evidence="3">
    <location>
        <begin position="420"/>
        <end position="505"/>
    </location>
</feature>
<dbReference type="PANTHER" id="PTHR46825">
    <property type="entry name" value="D-ALANYL-D-ALANINE-CARBOXYPEPTIDASE/ENDOPEPTIDASE AMPH"/>
    <property type="match status" value="1"/>
</dbReference>
<dbReference type="InterPro" id="IPR012338">
    <property type="entry name" value="Beta-lactam/transpept-like"/>
</dbReference>
<dbReference type="Pfam" id="PF00144">
    <property type="entry name" value="Beta-lactamase"/>
    <property type="match status" value="1"/>
</dbReference>
<dbReference type="SUPFAM" id="SSF56601">
    <property type="entry name" value="beta-lactamase/transpeptidase-like"/>
    <property type="match status" value="1"/>
</dbReference>
<evidence type="ECO:0000256" key="1">
    <source>
        <dbReference type="SAM" id="SignalP"/>
    </source>
</evidence>
<gene>
    <name evidence="4" type="ORF">PLANPX_2901</name>
</gene>
<keyword evidence="5" id="KW-1185">Reference proteome</keyword>
<dbReference type="KEGG" id="lpav:PLANPX_2901"/>
<evidence type="ECO:0000313" key="5">
    <source>
        <dbReference type="Proteomes" id="UP000326837"/>
    </source>
</evidence>
<accession>A0A5K7XK59</accession>
<sequence>MPRFACFTWTMALVLGWCTQNAAAADGAGDRVSRERVQAAIAKIEKLAEQTIKSNGAPGIAITVVHQDEVIYSKGFGVREAGKPELVDADTVFQIASMSKPLTSTVLARMVGDGEVGWDDRIADHDPGFVMYEPYVTHEVRLRDMLCHRSGLPDHAGDLLEDMGYTKDEILHRLRYQPPSSSFRAGYAYTNFGFSEAGYAAAKAVDADWNAVAADRLFKPLGMNSTSYQFADYDKAKNRAKIHVLVDGKWTPKYTRQPDAQAPAGGASSTIKDLAQWMRLHLAEGKFNGKEVIKADALAETHTPQFVTGFTPAEGRIGGYGLGWNVNDERDGRITLNHSGEFSLGVRSQVALIPIEELGITVLSNGAPTGVPEGISQSFFDYVLDGELQRDWMTLANQKFEQMTQDDQDQLADYSHPPSDRAAPLNLKSYAGNYQNDLYGVIEIAEKQGGLVLRSGPQLNEFKLRHWDRDLFTYEPTGESAAGTAGVMFTIGPEGTAERVSVENLNLNGQGVFEKAD</sequence>
<feature type="signal peptide" evidence="1">
    <location>
        <begin position="1"/>
        <end position="24"/>
    </location>
</feature>
<feature type="chain" id="PRO_5024818379" evidence="1">
    <location>
        <begin position="25"/>
        <end position="517"/>
    </location>
</feature>
<dbReference type="PANTHER" id="PTHR46825:SF15">
    <property type="entry name" value="BETA-LACTAMASE-RELATED DOMAIN-CONTAINING PROTEIN"/>
    <property type="match status" value="1"/>
</dbReference>
<dbReference type="InterPro" id="IPR050491">
    <property type="entry name" value="AmpC-like"/>
</dbReference>
<reference evidence="5" key="1">
    <citation type="submission" date="2019-10" db="EMBL/GenBank/DDBJ databases">
        <title>Lacipirellula parvula gen. nov., sp. nov., representing a lineage of planctomycetes widespread in freshwater anoxic habitats, and description of the family Lacipirellulaceae.</title>
        <authorList>
            <person name="Dedysh S.N."/>
            <person name="Kulichevskaya I.S."/>
            <person name="Beletsky A.V."/>
            <person name="Rakitin A.L."/>
            <person name="Mardanov A.V."/>
            <person name="Ivanova A.A."/>
            <person name="Saltykova V.X."/>
            <person name="Rijpstra W.I.C."/>
            <person name="Sinninghe Damste J.S."/>
            <person name="Ravin N.V."/>
        </authorList>
    </citation>
    <scope>NUCLEOTIDE SEQUENCE [LARGE SCALE GENOMIC DNA]</scope>
    <source>
        <strain evidence="5">PX69</strain>
    </source>
</reference>
<dbReference type="Gene3D" id="3.40.710.10">
    <property type="entry name" value="DD-peptidase/beta-lactamase superfamily"/>
    <property type="match status" value="1"/>
</dbReference>
<dbReference type="InterPro" id="IPR021860">
    <property type="entry name" value="Peptidase_S12_Pab87-rel_C"/>
</dbReference>
<organism evidence="4 5">
    <name type="scientific">Lacipirellula parvula</name>
    <dbReference type="NCBI Taxonomy" id="2650471"/>
    <lineage>
        <taxon>Bacteria</taxon>
        <taxon>Pseudomonadati</taxon>
        <taxon>Planctomycetota</taxon>
        <taxon>Planctomycetia</taxon>
        <taxon>Pirellulales</taxon>
        <taxon>Lacipirellulaceae</taxon>
        <taxon>Lacipirellula</taxon>
    </lineage>
</organism>